<gene>
    <name evidence="1" type="ORF">ALO68_00139</name>
</gene>
<accession>A0A0N8RPQ0</accession>
<reference evidence="1 2" key="1">
    <citation type="submission" date="2015-09" db="EMBL/GenBank/DDBJ databases">
        <title>Genome announcement of multiple Pseudomonas syringae strains.</title>
        <authorList>
            <person name="Thakur S."/>
            <person name="Wang P.W."/>
            <person name="Gong Y."/>
            <person name="Weir B.S."/>
            <person name="Guttman D.S."/>
        </authorList>
    </citation>
    <scope>NUCLEOTIDE SEQUENCE [LARGE SCALE GENOMIC DNA]</scope>
    <source>
        <strain evidence="1 2">ICMP4531</strain>
    </source>
</reference>
<dbReference type="RefSeq" id="WP_054984571.1">
    <property type="nucleotide sequence ID" value="NZ_CP092918.1"/>
</dbReference>
<evidence type="ECO:0000313" key="2">
    <source>
        <dbReference type="Proteomes" id="UP000050557"/>
    </source>
</evidence>
<sequence>MELGQIKIASRNPEQKIWMVRADGGKYFEHFRAGSIISIKHLDLFYDYTLQGADVPSEEVIQEAILRQTNFRSSNPKDKVRKLNAKGRRYFNQILHFLHDIKEGDLVVTLSDSRIAIGVCTSSTAFFSSDEISFMSEGEVGESFGLSHTLRKKVSWGPVIDRRVAEGLLRAPFRSQQTITRLDEHWREIYSLIYPFFTDGENLYFSNFIGTKLEIGGKVVSRLFSNLADVEQIFNQLLESRLTAEFVDRVFDDDLDADDQYSLTAKAFFASPGGVASKIPLPPGVNKELALKGMAILLLIATGFVSVDATAAELPEDSSRSVYSASGMIEERSLQPSTTKNVDRLLGQLINENKAQIKNIKKRQQVKKVKQKLRLTIPDYDTTVLEAKGSIEVTTVVENEK</sequence>
<proteinExistence type="predicted"/>
<evidence type="ECO:0000313" key="1">
    <source>
        <dbReference type="EMBL" id="KPX49007.1"/>
    </source>
</evidence>
<comment type="caution">
    <text evidence="1">The sequence shown here is derived from an EMBL/GenBank/DDBJ whole genome shotgun (WGS) entry which is preliminary data.</text>
</comment>
<dbReference type="AlphaFoldDB" id="A0A0N8RPQ0"/>
<name>A0A0N8RPQ0_9PSED</name>
<dbReference type="EMBL" id="LJQM01000031">
    <property type="protein sequence ID" value="KPX49007.1"/>
    <property type="molecule type" value="Genomic_DNA"/>
</dbReference>
<dbReference type="PATRIC" id="fig|251654.3.peg.183"/>
<organism evidence="1 2">
    <name type="scientific">Pseudomonas syringae pv. helianthi</name>
    <dbReference type="NCBI Taxonomy" id="251654"/>
    <lineage>
        <taxon>Bacteria</taxon>
        <taxon>Pseudomonadati</taxon>
        <taxon>Pseudomonadota</taxon>
        <taxon>Gammaproteobacteria</taxon>
        <taxon>Pseudomonadales</taxon>
        <taxon>Pseudomonadaceae</taxon>
        <taxon>Pseudomonas</taxon>
    </lineage>
</organism>
<dbReference type="Proteomes" id="UP000050557">
    <property type="component" value="Unassembled WGS sequence"/>
</dbReference>
<protein>
    <submittedName>
        <fullName evidence="1">Uncharacterized protein</fullName>
    </submittedName>
</protein>